<dbReference type="EMBL" id="JAKKFD010000010">
    <property type="protein sequence ID" value="MCG5442467.1"/>
    <property type="molecule type" value="Genomic_DNA"/>
</dbReference>
<accession>A0ABS9MXT6</accession>
<feature type="transmembrane region" description="Helical" evidence="1">
    <location>
        <begin position="93"/>
        <end position="117"/>
    </location>
</feature>
<feature type="transmembrane region" description="Helical" evidence="1">
    <location>
        <begin position="20"/>
        <end position="44"/>
    </location>
</feature>
<reference evidence="2 3" key="1">
    <citation type="submission" date="2022-01" db="EMBL/GenBank/DDBJ databases">
        <authorList>
            <person name="Riesco R."/>
            <person name="Trujillo M.E."/>
        </authorList>
    </citation>
    <scope>NUCLEOTIDE SEQUENCE [LARGE SCALE GENOMIC DNA]</scope>
    <source>
        <strain evidence="2 3">NIE79</strain>
    </source>
</reference>
<evidence type="ECO:0000256" key="1">
    <source>
        <dbReference type="SAM" id="Phobius"/>
    </source>
</evidence>
<evidence type="ECO:0000313" key="3">
    <source>
        <dbReference type="Proteomes" id="UP001201629"/>
    </source>
</evidence>
<dbReference type="RefSeq" id="WP_238677791.1">
    <property type="nucleotide sequence ID" value="NZ_JAKKFD010000010.1"/>
</dbReference>
<evidence type="ECO:0000313" key="2">
    <source>
        <dbReference type="EMBL" id="MCG5442467.1"/>
    </source>
</evidence>
<keyword evidence="3" id="KW-1185">Reference proteome</keyword>
<gene>
    <name evidence="2" type="ORF">NIE79_000245</name>
</gene>
<protein>
    <submittedName>
        <fullName evidence="2">Uncharacterized protein</fullName>
    </submittedName>
</protein>
<sequence length="155" mass="17200">MDIDALRRRPLDRLAELPWAPWFGLHVLLYLGVWSAGHLVYALMDSPPGTTLAEDLLLTALGIMLLAPLWALLSVAATFCLGVLRLLSDVRWYWFRLAAILLFAAPFPLFVFSAYGLQKALPVAGAQVLTALLIVQPRKNPGGWANRNPAMEDHR</sequence>
<comment type="caution">
    <text evidence="2">The sequence shown here is derived from an EMBL/GenBank/DDBJ whole genome shotgun (WGS) entry which is preliminary data.</text>
</comment>
<feature type="transmembrane region" description="Helical" evidence="1">
    <location>
        <begin position="56"/>
        <end position="87"/>
    </location>
</feature>
<keyword evidence="1" id="KW-0472">Membrane</keyword>
<keyword evidence="1" id="KW-0812">Transmembrane</keyword>
<name>A0ABS9MXT6_9ACTN</name>
<proteinExistence type="predicted"/>
<dbReference type="Proteomes" id="UP001201629">
    <property type="component" value="Unassembled WGS sequence"/>
</dbReference>
<organism evidence="2 3">
    <name type="scientific">Micromonospora trifolii</name>
    <dbReference type="NCBI Taxonomy" id="2911208"/>
    <lineage>
        <taxon>Bacteria</taxon>
        <taxon>Bacillati</taxon>
        <taxon>Actinomycetota</taxon>
        <taxon>Actinomycetes</taxon>
        <taxon>Micromonosporales</taxon>
        <taxon>Micromonosporaceae</taxon>
        <taxon>Micromonospora</taxon>
    </lineage>
</organism>
<keyword evidence="1" id="KW-1133">Transmembrane helix</keyword>